<protein>
    <submittedName>
        <fullName evidence="1">Uncharacterized protein</fullName>
    </submittedName>
</protein>
<name>A0A934X757_9MICO</name>
<dbReference type="EMBL" id="JADIXZ010000006">
    <property type="protein sequence ID" value="MBK6302037.1"/>
    <property type="molecule type" value="Genomic_DNA"/>
</dbReference>
<evidence type="ECO:0000313" key="2">
    <source>
        <dbReference type="Proteomes" id="UP000718281"/>
    </source>
</evidence>
<reference evidence="1 2" key="1">
    <citation type="submission" date="2020-10" db="EMBL/GenBank/DDBJ databases">
        <title>Connecting structure to function with the recovery of over 1000 high-quality activated sludge metagenome-assembled genomes encoding full-length rRNA genes using long-read sequencing.</title>
        <authorList>
            <person name="Singleton C.M."/>
            <person name="Petriglieri F."/>
            <person name="Kristensen J.M."/>
            <person name="Kirkegaard R.H."/>
            <person name="Michaelsen T.Y."/>
            <person name="Andersen M.H."/>
            <person name="Karst S.M."/>
            <person name="Dueholm M.S."/>
            <person name="Nielsen P.H."/>
            <person name="Albertsen M."/>
        </authorList>
    </citation>
    <scope>NUCLEOTIDE SEQUENCE [LARGE SCALE GENOMIC DNA]</scope>
    <source>
        <strain evidence="1">AalE_18-Q3-R2-46_BAT3C.188</strain>
    </source>
</reference>
<comment type="caution">
    <text evidence="1">The sequence shown here is derived from an EMBL/GenBank/DDBJ whole genome shotgun (WGS) entry which is preliminary data.</text>
</comment>
<gene>
    <name evidence="1" type="ORF">IPF40_13725</name>
</gene>
<evidence type="ECO:0000313" key="1">
    <source>
        <dbReference type="EMBL" id="MBK6302037.1"/>
    </source>
</evidence>
<organism evidence="1 2">
    <name type="scientific">Candidatus Phosphoribacter hodrii</name>
    <dbReference type="NCBI Taxonomy" id="2953743"/>
    <lineage>
        <taxon>Bacteria</taxon>
        <taxon>Bacillati</taxon>
        <taxon>Actinomycetota</taxon>
        <taxon>Actinomycetes</taxon>
        <taxon>Micrococcales</taxon>
        <taxon>Dermatophilaceae</taxon>
        <taxon>Candidatus Phosphoribacter</taxon>
    </lineage>
</organism>
<dbReference type="Proteomes" id="UP000718281">
    <property type="component" value="Unassembled WGS sequence"/>
</dbReference>
<dbReference type="AlphaFoldDB" id="A0A934X757"/>
<sequence>MSARVLQVHEHTWTPADRAELQIRSLPVDVPRDVEALRIDLDVAADVGSVIDLGAQSPRGYVGWSGGARRQIVISAEWSTPGYLPTHGYAGTWQVLLGLRGACRGHERRYGGESNAGEGWRGCRLWACGPPCATASASPHVAVLRVG</sequence>
<accession>A0A934X757</accession>
<proteinExistence type="predicted"/>